<organism evidence="1 2">
    <name type="scientific">Medicago truncatula</name>
    <name type="common">Barrel medic</name>
    <name type="synonym">Medicago tribuloides</name>
    <dbReference type="NCBI Taxonomy" id="3880"/>
    <lineage>
        <taxon>Eukaryota</taxon>
        <taxon>Viridiplantae</taxon>
        <taxon>Streptophyta</taxon>
        <taxon>Embryophyta</taxon>
        <taxon>Tracheophyta</taxon>
        <taxon>Spermatophyta</taxon>
        <taxon>Magnoliopsida</taxon>
        <taxon>eudicotyledons</taxon>
        <taxon>Gunneridae</taxon>
        <taxon>Pentapetalae</taxon>
        <taxon>rosids</taxon>
        <taxon>fabids</taxon>
        <taxon>Fabales</taxon>
        <taxon>Fabaceae</taxon>
        <taxon>Papilionoideae</taxon>
        <taxon>50 kb inversion clade</taxon>
        <taxon>NPAAA clade</taxon>
        <taxon>Hologalegina</taxon>
        <taxon>IRL clade</taxon>
        <taxon>Trifolieae</taxon>
        <taxon>Medicago</taxon>
    </lineage>
</organism>
<dbReference type="EMBL" id="PSQE01000001">
    <property type="protein sequence ID" value="RHN80387.1"/>
    <property type="molecule type" value="Genomic_DNA"/>
</dbReference>
<accession>A0A396K157</accession>
<comment type="caution">
    <text evidence="1">The sequence shown here is derived from an EMBL/GenBank/DDBJ whole genome shotgun (WGS) entry which is preliminary data.</text>
</comment>
<proteinExistence type="predicted"/>
<evidence type="ECO:0000313" key="2">
    <source>
        <dbReference type="Proteomes" id="UP000265566"/>
    </source>
</evidence>
<dbReference type="Gramene" id="rna4308">
    <property type="protein sequence ID" value="RHN80387.1"/>
    <property type="gene ID" value="gene4308"/>
</dbReference>
<protein>
    <submittedName>
        <fullName evidence="1">Putative pre-mRNA splicing Prp18-interacting factor</fullName>
    </submittedName>
</protein>
<reference evidence="2" key="1">
    <citation type="journal article" date="2018" name="Nat. Plants">
        <title>Whole-genome landscape of Medicago truncatula symbiotic genes.</title>
        <authorList>
            <person name="Pecrix Y."/>
            <person name="Staton S.E."/>
            <person name="Sallet E."/>
            <person name="Lelandais-Briere C."/>
            <person name="Moreau S."/>
            <person name="Carrere S."/>
            <person name="Blein T."/>
            <person name="Jardinaud M.F."/>
            <person name="Latrasse D."/>
            <person name="Zouine M."/>
            <person name="Zahm M."/>
            <person name="Kreplak J."/>
            <person name="Mayjonade B."/>
            <person name="Satge C."/>
            <person name="Perez M."/>
            <person name="Cauet S."/>
            <person name="Marande W."/>
            <person name="Chantry-Darmon C."/>
            <person name="Lopez-Roques C."/>
            <person name="Bouchez O."/>
            <person name="Berard A."/>
            <person name="Debelle F."/>
            <person name="Munos S."/>
            <person name="Bendahmane A."/>
            <person name="Berges H."/>
            <person name="Niebel A."/>
            <person name="Buitink J."/>
            <person name="Frugier F."/>
            <person name="Benhamed M."/>
            <person name="Crespi M."/>
            <person name="Gouzy J."/>
            <person name="Gamas P."/>
        </authorList>
    </citation>
    <scope>NUCLEOTIDE SEQUENCE [LARGE SCALE GENOMIC DNA]</scope>
    <source>
        <strain evidence="2">cv. Jemalong A17</strain>
    </source>
</reference>
<dbReference type="AlphaFoldDB" id="A0A396K157"/>
<evidence type="ECO:0000313" key="1">
    <source>
        <dbReference type="EMBL" id="RHN80387.1"/>
    </source>
</evidence>
<dbReference type="Proteomes" id="UP000265566">
    <property type="component" value="Chromosome 1"/>
</dbReference>
<sequence>MVKYLLKLDVNSAYYDPKTCSMVVVLIKCFVDTPTPLEEKKFATWGTDVLDQKKLVEALKKVSPEEMVACRMKMIHRDDPVKAFLH</sequence>
<name>A0A396K157_MEDTR</name>
<gene>
    <name evidence="1" type="ORF">MtrunA17_Chr1g0187731</name>
</gene>